<proteinExistence type="predicted"/>
<dbReference type="GeneID" id="68574163"/>
<reference evidence="1 2" key="1">
    <citation type="journal article" date="2019" name="Int. J. Syst. Evol. Microbiol.">
        <title>The Global Catalogue of Microorganisms (GCM) 10K type strain sequencing project: providing services to taxonomists for standard genome sequencing and annotation.</title>
        <authorList>
            <consortium name="The Broad Institute Genomics Platform"/>
            <consortium name="The Broad Institute Genome Sequencing Center for Infectious Disease"/>
            <person name="Wu L."/>
            <person name="Ma J."/>
        </authorList>
    </citation>
    <scope>NUCLEOTIDE SEQUENCE [LARGE SCALE GENOMIC DNA]</scope>
    <source>
        <strain evidence="1 2">JCM 16327</strain>
    </source>
</reference>
<dbReference type="RefSeq" id="WP_227262433.1">
    <property type="nucleotide sequence ID" value="NZ_BAAADU010000001.1"/>
</dbReference>
<gene>
    <name evidence="1" type="ORF">GCM10009019_01380</name>
</gene>
<evidence type="ECO:0008006" key="3">
    <source>
        <dbReference type="Google" id="ProtNLM"/>
    </source>
</evidence>
<evidence type="ECO:0000313" key="1">
    <source>
        <dbReference type="EMBL" id="GAA0643236.1"/>
    </source>
</evidence>
<sequence>MDISDFSEVGDRDEKLRRLVEELLESAAAELQDVQLPEKQVWQLQSDEDDEATFKAVERPDLGQALSEIDWISDVEAAAAFRSHLEDEYDREIRYGYLKRLLIDAFGKTGERIDSYDSELDRVYSNVVADLHGQSKGEYIAILYGLQVEGDAVQVSDGVEARSFRAGEVLAEEDAGKPAALIEAHELFHNSYLRVEYTQNDVLARMPDKGINLYTVALGLSLGGWIRVPQFYLKPISYDMHKLGHRFRGETASLEAELTEANSGQVENTLSLLRPFHEPTTREFSHPWSIPYNFKPPVDVATCHYGRSIRALGLPQNSVTSAIMGLESLFVQHTSGTTPSNDVPRYAGFLIGNTVDGLDPLTVAQKIEEGYELRNQWAHGGHVDREPSPLQSDLWKILRLAIIIFAWMDSNTSLLDGGLPIEDALVDDQARDAFYQKLDQLDVSDYCMVE</sequence>
<dbReference type="AlphaFoldDB" id="A0AAV3SXI9"/>
<dbReference type="EMBL" id="BAAADU010000001">
    <property type="protein sequence ID" value="GAA0643236.1"/>
    <property type="molecule type" value="Genomic_DNA"/>
</dbReference>
<evidence type="ECO:0000313" key="2">
    <source>
        <dbReference type="Proteomes" id="UP001500194"/>
    </source>
</evidence>
<accession>A0AAV3SXI9</accession>
<organism evidence="1 2">
    <name type="scientific">Salarchaeum japonicum</name>
    <dbReference type="NCBI Taxonomy" id="555573"/>
    <lineage>
        <taxon>Archaea</taxon>
        <taxon>Methanobacteriati</taxon>
        <taxon>Methanobacteriota</taxon>
        <taxon>Stenosarchaea group</taxon>
        <taxon>Halobacteria</taxon>
        <taxon>Halobacteriales</taxon>
        <taxon>Halobacteriaceae</taxon>
    </lineage>
</organism>
<protein>
    <recommendedName>
        <fullName evidence="3">Apea-like HEPN domain-containing protein</fullName>
    </recommendedName>
</protein>
<dbReference type="Proteomes" id="UP001500194">
    <property type="component" value="Unassembled WGS sequence"/>
</dbReference>
<keyword evidence="2" id="KW-1185">Reference proteome</keyword>
<comment type="caution">
    <text evidence="1">The sequence shown here is derived from an EMBL/GenBank/DDBJ whole genome shotgun (WGS) entry which is preliminary data.</text>
</comment>
<name>A0AAV3SXI9_9EURY</name>